<feature type="transmembrane region" description="Helical" evidence="4">
    <location>
        <begin position="48"/>
        <end position="64"/>
    </location>
</feature>
<reference evidence="6 7" key="1">
    <citation type="submission" date="2022-09" db="EMBL/GenBank/DDBJ databases">
        <title>Draft genome of isolate Be4.</title>
        <authorList>
            <person name="Sanchez-Castro I."/>
            <person name="Martinez-Rodriguez P."/>
            <person name="Descostes M."/>
            <person name="Merroun M."/>
        </authorList>
    </citation>
    <scope>NUCLEOTIDE SEQUENCE [LARGE SCALE GENOMIC DNA]</scope>
    <source>
        <strain evidence="6 7">Be4</strain>
    </source>
</reference>
<feature type="transmembrane region" description="Helical" evidence="4">
    <location>
        <begin position="163"/>
        <end position="180"/>
    </location>
</feature>
<proteinExistence type="predicted"/>
<dbReference type="Pfam" id="PF06779">
    <property type="entry name" value="MFS_4"/>
    <property type="match status" value="1"/>
</dbReference>
<name>A0ABT2PLL9_9BURK</name>
<keyword evidence="3 4" id="KW-0472">Membrane</keyword>
<feature type="transmembrane region" description="Helical" evidence="4">
    <location>
        <begin position="292"/>
        <end position="313"/>
    </location>
</feature>
<dbReference type="Gene3D" id="1.20.1250.20">
    <property type="entry name" value="MFS general substrate transporter like domains"/>
    <property type="match status" value="1"/>
</dbReference>
<evidence type="ECO:0000313" key="6">
    <source>
        <dbReference type="EMBL" id="MCT9811371.1"/>
    </source>
</evidence>
<feature type="transmembrane region" description="Helical" evidence="4">
    <location>
        <begin position="357"/>
        <end position="379"/>
    </location>
</feature>
<dbReference type="InterPro" id="IPR036259">
    <property type="entry name" value="MFS_trans_sf"/>
</dbReference>
<evidence type="ECO:0000256" key="1">
    <source>
        <dbReference type="ARBA" id="ARBA00022692"/>
    </source>
</evidence>
<dbReference type="PROSITE" id="PS50850">
    <property type="entry name" value="MFS"/>
    <property type="match status" value="1"/>
</dbReference>
<dbReference type="InterPro" id="IPR010645">
    <property type="entry name" value="MFS_4"/>
</dbReference>
<dbReference type="InterPro" id="IPR020846">
    <property type="entry name" value="MFS_dom"/>
</dbReference>
<feature type="transmembrane region" description="Helical" evidence="4">
    <location>
        <begin position="134"/>
        <end position="157"/>
    </location>
</feature>
<feature type="transmembrane region" description="Helical" evidence="4">
    <location>
        <begin position="76"/>
        <end position="94"/>
    </location>
</feature>
<accession>A0ABT2PLL9</accession>
<feature type="transmembrane region" description="Helical" evidence="4">
    <location>
        <begin position="385"/>
        <end position="405"/>
    </location>
</feature>
<evidence type="ECO:0000313" key="7">
    <source>
        <dbReference type="Proteomes" id="UP001525968"/>
    </source>
</evidence>
<dbReference type="Proteomes" id="UP001525968">
    <property type="component" value="Unassembled WGS sequence"/>
</dbReference>
<keyword evidence="2 4" id="KW-1133">Transmembrane helix</keyword>
<gene>
    <name evidence="6" type="ORF">N0K08_12050</name>
</gene>
<evidence type="ECO:0000256" key="3">
    <source>
        <dbReference type="ARBA" id="ARBA00023136"/>
    </source>
</evidence>
<keyword evidence="7" id="KW-1185">Reference proteome</keyword>
<feature type="transmembrane region" description="Helical" evidence="4">
    <location>
        <begin position="216"/>
        <end position="241"/>
    </location>
</feature>
<evidence type="ECO:0000256" key="4">
    <source>
        <dbReference type="SAM" id="Phobius"/>
    </source>
</evidence>
<protein>
    <submittedName>
        <fullName evidence="6">MFS transporter</fullName>
    </submittedName>
</protein>
<feature type="domain" description="Major facilitator superfamily (MFS) profile" evidence="5">
    <location>
        <begin position="8"/>
        <end position="411"/>
    </location>
</feature>
<dbReference type="PANTHER" id="PTHR23537:SF1">
    <property type="entry name" value="SUGAR TRANSPORTER"/>
    <property type="match status" value="1"/>
</dbReference>
<sequence length="414" mass="43793">MIHRHERPLLLTGLMTTLCGIGLSRFAYTALMPALVQAQWFSADEAAYLGAANLLGYLIGALAAHRLTEHWGASRVLLCSFAAVALSFALSVLPQPFAWFFAWRCVAGVAGAVLMVVGPSVAMSAAPPARRAALGPLMFAGVGVGALLSATLVPALARLGLPWAWAALALASALSGLWGWRNCLRLPLAAVQLAQQYAPPASAPLAPRPDDGPRALWLWPVLWLMGAYACDAAGFVPNTVFWVDYLAREQHLGAAYGATQWAVFGLGALLGPIAAAWCASRWDWHRAVVGGISLKAFAVLIPTVLPAVLLWWPSVAFQALAYGLSSFLVGALSPGMAALTSGRLLQLVGPMQHKRMWGYATAAFACTQALSGTAMAWLYSHTGVYQPLFAVAAAMMALGVLCAWASRSPVYTPR</sequence>
<evidence type="ECO:0000256" key="2">
    <source>
        <dbReference type="ARBA" id="ARBA00022989"/>
    </source>
</evidence>
<dbReference type="PANTHER" id="PTHR23537">
    <property type="match status" value="1"/>
</dbReference>
<feature type="transmembrane region" description="Helical" evidence="4">
    <location>
        <begin position="319"/>
        <end position="345"/>
    </location>
</feature>
<comment type="caution">
    <text evidence="6">The sequence shown here is derived from an EMBL/GenBank/DDBJ whole genome shotgun (WGS) entry which is preliminary data.</text>
</comment>
<feature type="transmembrane region" description="Helical" evidence="4">
    <location>
        <begin position="261"/>
        <end position="280"/>
    </location>
</feature>
<dbReference type="EMBL" id="JAODYH010000005">
    <property type="protein sequence ID" value="MCT9811371.1"/>
    <property type="molecule type" value="Genomic_DNA"/>
</dbReference>
<organism evidence="6 7">
    <name type="scientific">Acidovorax bellezanensis</name>
    <dbReference type="NCBI Taxonomy" id="2976702"/>
    <lineage>
        <taxon>Bacteria</taxon>
        <taxon>Pseudomonadati</taxon>
        <taxon>Pseudomonadota</taxon>
        <taxon>Betaproteobacteria</taxon>
        <taxon>Burkholderiales</taxon>
        <taxon>Comamonadaceae</taxon>
        <taxon>Acidovorax</taxon>
    </lineage>
</organism>
<feature type="transmembrane region" description="Helical" evidence="4">
    <location>
        <begin position="100"/>
        <end position="122"/>
    </location>
</feature>
<dbReference type="SUPFAM" id="SSF103473">
    <property type="entry name" value="MFS general substrate transporter"/>
    <property type="match status" value="1"/>
</dbReference>
<dbReference type="RefSeq" id="WP_261500597.1">
    <property type="nucleotide sequence ID" value="NZ_JAODYH010000005.1"/>
</dbReference>
<keyword evidence="1 4" id="KW-0812">Transmembrane</keyword>
<evidence type="ECO:0000259" key="5">
    <source>
        <dbReference type="PROSITE" id="PS50850"/>
    </source>
</evidence>